<feature type="region of interest" description="Disordered" evidence="1">
    <location>
        <begin position="1"/>
        <end position="70"/>
    </location>
</feature>
<feature type="non-terminal residue" evidence="3">
    <location>
        <position position="155"/>
    </location>
</feature>
<dbReference type="Pfam" id="PF03979">
    <property type="entry name" value="Sigma70_r1_1"/>
    <property type="match status" value="1"/>
</dbReference>
<dbReference type="Proteomes" id="UP000034201">
    <property type="component" value="Unassembled WGS sequence"/>
</dbReference>
<dbReference type="Gene3D" id="1.10.220.120">
    <property type="entry name" value="Sigma-70 factor, region 1.1"/>
    <property type="match status" value="1"/>
</dbReference>
<protein>
    <recommendedName>
        <fullName evidence="2">RNA polymerase sigma factor 70 region 1.1 domain-containing protein</fullName>
    </recommendedName>
</protein>
<evidence type="ECO:0000256" key="1">
    <source>
        <dbReference type="SAM" id="MobiDB-lite"/>
    </source>
</evidence>
<comment type="caution">
    <text evidence="3">The sequence shown here is derived from an EMBL/GenBank/DDBJ whole genome shotgun (WGS) entry which is preliminary data.</text>
</comment>
<dbReference type="GO" id="GO:0016987">
    <property type="term" value="F:sigma factor activity"/>
    <property type="evidence" value="ECO:0007669"/>
    <property type="project" value="InterPro"/>
</dbReference>
<dbReference type="InterPro" id="IPR007127">
    <property type="entry name" value="RNA_pol_sigma_70_r1_1"/>
</dbReference>
<dbReference type="EMBL" id="LCQQ01000083">
    <property type="protein sequence ID" value="KKW18404.1"/>
    <property type="molecule type" value="Genomic_DNA"/>
</dbReference>
<evidence type="ECO:0000313" key="4">
    <source>
        <dbReference type="Proteomes" id="UP000034201"/>
    </source>
</evidence>
<dbReference type="AlphaFoldDB" id="A0A0G1ZGI3"/>
<gene>
    <name evidence="3" type="ORF">UY61_C0083G0004</name>
</gene>
<reference evidence="3 4" key="1">
    <citation type="journal article" date="2015" name="Nature">
        <title>rRNA introns, odd ribosomes, and small enigmatic genomes across a large radiation of phyla.</title>
        <authorList>
            <person name="Brown C.T."/>
            <person name="Hug L.A."/>
            <person name="Thomas B.C."/>
            <person name="Sharon I."/>
            <person name="Castelle C.J."/>
            <person name="Singh A."/>
            <person name="Wilkins M.J."/>
            <person name="Williams K.H."/>
            <person name="Banfield J.F."/>
        </authorList>
    </citation>
    <scope>NUCLEOTIDE SEQUENCE [LARGE SCALE GENOMIC DNA]</scope>
</reference>
<accession>A0A0G1ZGI3</accession>
<evidence type="ECO:0000313" key="3">
    <source>
        <dbReference type="EMBL" id="KKW18404.1"/>
    </source>
</evidence>
<feature type="domain" description="RNA polymerase sigma factor 70 region 1.1" evidence="2">
    <location>
        <begin position="68"/>
        <end position="128"/>
    </location>
</feature>
<feature type="compositionally biased region" description="Basic residues" evidence="1">
    <location>
        <begin position="1"/>
        <end position="66"/>
    </location>
</feature>
<dbReference type="GO" id="GO:0003677">
    <property type="term" value="F:DNA binding"/>
    <property type="evidence" value="ECO:0007669"/>
    <property type="project" value="InterPro"/>
</dbReference>
<dbReference type="InterPro" id="IPR042189">
    <property type="entry name" value="RNA_pol_sigma_70_r1_1_sf"/>
</dbReference>
<proteinExistence type="predicted"/>
<sequence>MVKKNKKKAKKRTSRKTVKKIKRAVKAKKSTLKKKIKPARKKKSAKKKKHRKLRPVTRGKRAKGGRGKQDTKVEALITLGRERGYVTYDEILREFPTIEDNVLLLEEMYERFNTAGIDILEGGGMLEDTSADTVLEKKKLQHRRADAGFDSVQMY</sequence>
<name>A0A0G1ZGI3_9BACT</name>
<evidence type="ECO:0000259" key="2">
    <source>
        <dbReference type="Pfam" id="PF03979"/>
    </source>
</evidence>
<organism evidence="3 4">
    <name type="scientific">Candidatus Adlerbacteria bacterium GW2011_GWC1_50_9</name>
    <dbReference type="NCBI Taxonomy" id="1618608"/>
    <lineage>
        <taxon>Bacteria</taxon>
        <taxon>Candidatus Adleribacteriota</taxon>
    </lineage>
</organism>